<keyword evidence="3" id="KW-0159">Chromosome partition</keyword>
<sequence>MSHLGKGLSALISEASTSFTQTESLRGSSLLPLNIITFNPAQPRKTIDTDELNELASSIKQFGVLQPIIVRKMDDKLYQIIAGERRYHASKIAGLEEIPVIIRNSDELESMEIALVENTQRADLNTIEEAEAYKKFSTDFGYTHEMLAEKFGKSRSYIANTIRLLKLPEKVRKMIINGQISAGHARAMVCTDNPEEIANKIVEKNLTVRDVEKLAKSEEEEGNSKKSTAMPDNALLEMEKLLSSALNAKVKISAGNKNYKLTITCKELNELDNLAFKITLGNAK</sequence>
<dbReference type="GO" id="GO:0007059">
    <property type="term" value="P:chromosome segregation"/>
    <property type="evidence" value="ECO:0007669"/>
    <property type="project" value="UniProtKB-KW"/>
</dbReference>
<evidence type="ECO:0000313" key="8">
    <source>
        <dbReference type="Proteomes" id="UP000244519"/>
    </source>
</evidence>
<dbReference type="AlphaFoldDB" id="A0A2U8BST1"/>
<dbReference type="Proteomes" id="UP000244519">
    <property type="component" value="Chromosome"/>
</dbReference>
<dbReference type="InterPro" id="IPR036086">
    <property type="entry name" value="ParB/Sulfiredoxin_sf"/>
</dbReference>
<evidence type="ECO:0000313" key="7">
    <source>
        <dbReference type="EMBL" id="AWD33401.1"/>
    </source>
</evidence>
<dbReference type="SMART" id="SM00470">
    <property type="entry name" value="ParB"/>
    <property type="match status" value="1"/>
</dbReference>
<evidence type="ECO:0000259" key="6">
    <source>
        <dbReference type="SMART" id="SM00470"/>
    </source>
</evidence>
<feature type="domain" description="ParB-like N-terminal" evidence="6">
    <location>
        <begin position="29"/>
        <end position="119"/>
    </location>
</feature>
<dbReference type="KEGG" id="fso:Fsol_00622"/>
<comment type="similarity">
    <text evidence="1">Belongs to the ParB family.</text>
</comment>
<accession>A0A2U8BST1</accession>
<keyword evidence="4" id="KW-0238">DNA-binding</keyword>
<organism evidence="7 8">
    <name type="scientific">Candidatus Fokinia solitaria</name>
    <dbReference type="NCBI Taxonomy" id="1802984"/>
    <lineage>
        <taxon>Bacteria</taxon>
        <taxon>Pseudomonadati</taxon>
        <taxon>Pseudomonadota</taxon>
        <taxon>Alphaproteobacteria</taxon>
        <taxon>Rickettsiales</taxon>
        <taxon>Candidatus Midichloriaceae</taxon>
        <taxon>Candidatus Fokinia</taxon>
    </lineage>
</organism>
<dbReference type="PANTHER" id="PTHR33375">
    <property type="entry name" value="CHROMOSOME-PARTITIONING PROTEIN PARB-RELATED"/>
    <property type="match status" value="1"/>
</dbReference>
<dbReference type="Pfam" id="PF17762">
    <property type="entry name" value="HTH_ParB"/>
    <property type="match status" value="1"/>
</dbReference>
<dbReference type="InterPro" id="IPR003115">
    <property type="entry name" value="ParB_N"/>
</dbReference>
<evidence type="ECO:0000256" key="3">
    <source>
        <dbReference type="ARBA" id="ARBA00022829"/>
    </source>
</evidence>
<dbReference type="GO" id="GO:0005694">
    <property type="term" value="C:chromosome"/>
    <property type="evidence" value="ECO:0007669"/>
    <property type="project" value="TreeGrafter"/>
</dbReference>
<evidence type="ECO:0000256" key="5">
    <source>
        <dbReference type="ARBA" id="ARBA00025472"/>
    </source>
</evidence>
<dbReference type="NCBIfam" id="TIGR00180">
    <property type="entry name" value="parB_part"/>
    <property type="match status" value="1"/>
</dbReference>
<dbReference type="InterPro" id="IPR050336">
    <property type="entry name" value="Chromosome_partition/occlusion"/>
</dbReference>
<dbReference type="Pfam" id="PF02195">
    <property type="entry name" value="ParB_N"/>
    <property type="match status" value="1"/>
</dbReference>
<dbReference type="InterPro" id="IPR004437">
    <property type="entry name" value="ParB/RepB/Spo0J"/>
</dbReference>
<evidence type="ECO:0000256" key="2">
    <source>
        <dbReference type="ARBA" id="ARBA00022372"/>
    </source>
</evidence>
<gene>
    <name evidence="7" type="ORF">Fsol_00622</name>
</gene>
<evidence type="ECO:0000256" key="1">
    <source>
        <dbReference type="ARBA" id="ARBA00006295"/>
    </source>
</evidence>
<dbReference type="PANTHER" id="PTHR33375:SF1">
    <property type="entry name" value="CHROMOSOME-PARTITIONING PROTEIN PARB-RELATED"/>
    <property type="match status" value="1"/>
</dbReference>
<dbReference type="Gene3D" id="3.90.1530.30">
    <property type="match status" value="1"/>
</dbReference>
<dbReference type="EMBL" id="CP025989">
    <property type="protein sequence ID" value="AWD33401.1"/>
    <property type="molecule type" value="Genomic_DNA"/>
</dbReference>
<dbReference type="FunFam" id="3.90.1530.30:FF:000001">
    <property type="entry name" value="Chromosome partitioning protein ParB"/>
    <property type="match status" value="1"/>
</dbReference>
<protein>
    <recommendedName>
        <fullName evidence="2">Probable chromosome-partitioning protein ParB</fullName>
    </recommendedName>
</protein>
<proteinExistence type="inferred from homology"/>
<keyword evidence="8" id="KW-1185">Reference proteome</keyword>
<dbReference type="InterPro" id="IPR041468">
    <property type="entry name" value="HTH_ParB/Spo0J"/>
</dbReference>
<dbReference type="CDD" id="cd16393">
    <property type="entry name" value="SPO0J_N"/>
    <property type="match status" value="1"/>
</dbReference>
<dbReference type="GO" id="GO:0003677">
    <property type="term" value="F:DNA binding"/>
    <property type="evidence" value="ECO:0007669"/>
    <property type="project" value="UniProtKB-KW"/>
</dbReference>
<evidence type="ECO:0000256" key="4">
    <source>
        <dbReference type="ARBA" id="ARBA00023125"/>
    </source>
</evidence>
<name>A0A2U8BST1_9RICK</name>
<dbReference type="FunFam" id="1.10.10.2830:FF:000001">
    <property type="entry name" value="Chromosome partitioning protein ParB"/>
    <property type="match status" value="1"/>
</dbReference>
<comment type="function">
    <text evidence="5">Involved in chromosome partition. Localize to both poles of the predivisional cell following completion of DNA replication. Binds to the DNA origin of replication.</text>
</comment>
<dbReference type="SUPFAM" id="SSF110849">
    <property type="entry name" value="ParB/Sulfiredoxin"/>
    <property type="match status" value="1"/>
</dbReference>
<dbReference type="Gene3D" id="1.10.10.2830">
    <property type="match status" value="1"/>
</dbReference>
<reference evidence="7 8" key="1">
    <citation type="journal article" date="2018" name="Genome Biol. Evol.">
        <title>The Genome Sequence of "Candidatus Fokinia solitaria": Insights on Reductive Evolution in Rickettsiales.</title>
        <authorList>
            <person name="Floriano A.M."/>
            <person name="Castelli M."/>
            <person name="Krenek S."/>
            <person name="Berendonk T.U."/>
            <person name="Bazzocchi C."/>
            <person name="Petroni G."/>
            <person name="Sassera D."/>
        </authorList>
    </citation>
    <scope>NUCLEOTIDE SEQUENCE [LARGE SCALE GENOMIC DNA]</scope>
    <source>
        <strain evidence="7">Rio ETE_ALG 3VII</strain>
    </source>
</reference>